<evidence type="ECO:0000259" key="7">
    <source>
        <dbReference type="Pfam" id="PF02771"/>
    </source>
</evidence>
<dbReference type="InterPro" id="IPR013786">
    <property type="entry name" value="AcylCoA_DH/ox_N"/>
</dbReference>
<dbReference type="Gene3D" id="1.20.140.10">
    <property type="entry name" value="Butyryl-CoA Dehydrogenase, subunit A, domain 3"/>
    <property type="match status" value="1"/>
</dbReference>
<evidence type="ECO:0000256" key="5">
    <source>
        <dbReference type="ARBA" id="ARBA00023002"/>
    </source>
</evidence>
<organism evidence="8">
    <name type="scientific">marine metagenome</name>
    <dbReference type="NCBI Taxonomy" id="408172"/>
    <lineage>
        <taxon>unclassified sequences</taxon>
        <taxon>metagenomes</taxon>
        <taxon>ecological metagenomes</taxon>
    </lineage>
</organism>
<feature type="domain" description="Acyl-CoA dehydrogenase/oxidase N-terminal" evidence="7">
    <location>
        <begin position="6"/>
        <end position="118"/>
    </location>
</feature>
<accession>A0A381SI12</accession>
<keyword evidence="3" id="KW-0285">Flavoprotein</keyword>
<keyword evidence="4" id="KW-0274">FAD</keyword>
<dbReference type="Gene3D" id="1.10.540.10">
    <property type="entry name" value="Acyl-CoA dehydrogenase/oxidase, N-terminal domain"/>
    <property type="match status" value="1"/>
</dbReference>
<dbReference type="Pfam" id="PF02771">
    <property type="entry name" value="Acyl-CoA_dh_N"/>
    <property type="match status" value="1"/>
</dbReference>
<comment type="similarity">
    <text evidence="2">Belongs to the acyl-CoA dehydrogenase family.</text>
</comment>
<evidence type="ECO:0000256" key="3">
    <source>
        <dbReference type="ARBA" id="ARBA00022630"/>
    </source>
</evidence>
<dbReference type="InterPro" id="IPR036250">
    <property type="entry name" value="AcylCo_DH-like_C"/>
</dbReference>
<evidence type="ECO:0000256" key="4">
    <source>
        <dbReference type="ARBA" id="ARBA00022827"/>
    </source>
</evidence>
<feature type="non-terminal residue" evidence="8">
    <location>
        <position position="1"/>
    </location>
</feature>
<dbReference type="EMBL" id="UINC01003129">
    <property type="protein sequence ID" value="SVA03616.1"/>
    <property type="molecule type" value="Genomic_DNA"/>
</dbReference>
<feature type="domain" description="Acyl-CoA dehydrogenase/oxidase C-terminal" evidence="6">
    <location>
        <begin position="230"/>
        <end position="363"/>
    </location>
</feature>
<dbReference type="AlphaFoldDB" id="A0A381SI12"/>
<comment type="cofactor">
    <cofactor evidence="1">
        <name>FAD</name>
        <dbReference type="ChEBI" id="CHEBI:57692"/>
    </cofactor>
</comment>
<evidence type="ECO:0008006" key="9">
    <source>
        <dbReference type="Google" id="ProtNLM"/>
    </source>
</evidence>
<dbReference type="PANTHER" id="PTHR43884:SF20">
    <property type="entry name" value="ACYL-COA DEHYDROGENASE FADE28"/>
    <property type="match status" value="1"/>
</dbReference>
<evidence type="ECO:0000259" key="6">
    <source>
        <dbReference type="Pfam" id="PF00441"/>
    </source>
</evidence>
<dbReference type="GO" id="GO:0050660">
    <property type="term" value="F:flavin adenine dinucleotide binding"/>
    <property type="evidence" value="ECO:0007669"/>
    <property type="project" value="InterPro"/>
</dbReference>
<dbReference type="SUPFAM" id="SSF56645">
    <property type="entry name" value="Acyl-CoA dehydrogenase NM domain-like"/>
    <property type="match status" value="1"/>
</dbReference>
<gene>
    <name evidence="8" type="ORF">METZ01_LOCUS56470</name>
</gene>
<dbReference type="InterPro" id="IPR037069">
    <property type="entry name" value="AcylCoA_DH/ox_N_sf"/>
</dbReference>
<dbReference type="SUPFAM" id="SSF47203">
    <property type="entry name" value="Acyl-CoA dehydrogenase C-terminal domain-like"/>
    <property type="match status" value="1"/>
</dbReference>
<evidence type="ECO:0000256" key="2">
    <source>
        <dbReference type="ARBA" id="ARBA00009347"/>
    </source>
</evidence>
<dbReference type="Pfam" id="PF00441">
    <property type="entry name" value="Acyl-CoA_dh_1"/>
    <property type="match status" value="1"/>
</dbReference>
<dbReference type="PANTHER" id="PTHR43884">
    <property type="entry name" value="ACYL-COA DEHYDROGENASE"/>
    <property type="match status" value="1"/>
</dbReference>
<sequence>VDFNLTEQQEILRRSAREFLEAECPTSLVREAEELEDGHAPDLWRKMAGLGWLGISLPEQYGGTGGSLTDQTVLFEEIGRTLTPGPLFTSSVLAAQIVLNAGNDTQKGNLIPGVVGGEFILTMALGDRLETAYRDGGLTLSGESYFVPYAGIANHIICATRPAIGAWPDTTLVLVDAQANGVFKTAMESVANYPQYLVEFDDVPLSSYAALGAIAEGRPALDHAVQRATVIQCAETLGRAQKVLEMVVEYANNRVAFGRPIGAFQAVQHRCADLRVAVDGGRMLTYQAAWKLDQGLPSNDEIAMAKAQAGMLSRLATEAGHSIFAGISFTTEHDMQLYSARAKIAEANLGDTGYHLERLAAGMQP</sequence>
<name>A0A381SI12_9ZZZZ</name>
<keyword evidence="5" id="KW-0560">Oxidoreductase</keyword>
<dbReference type="GO" id="GO:0003995">
    <property type="term" value="F:acyl-CoA dehydrogenase activity"/>
    <property type="evidence" value="ECO:0007669"/>
    <property type="project" value="TreeGrafter"/>
</dbReference>
<dbReference type="CDD" id="cd00567">
    <property type="entry name" value="ACAD"/>
    <property type="match status" value="1"/>
</dbReference>
<evidence type="ECO:0000256" key="1">
    <source>
        <dbReference type="ARBA" id="ARBA00001974"/>
    </source>
</evidence>
<dbReference type="InterPro" id="IPR009100">
    <property type="entry name" value="AcylCoA_DH/oxidase_NM_dom_sf"/>
</dbReference>
<evidence type="ECO:0000313" key="8">
    <source>
        <dbReference type="EMBL" id="SVA03616.1"/>
    </source>
</evidence>
<reference evidence="8" key="1">
    <citation type="submission" date="2018-05" db="EMBL/GenBank/DDBJ databases">
        <authorList>
            <person name="Lanie J.A."/>
            <person name="Ng W.-L."/>
            <person name="Kazmierczak K.M."/>
            <person name="Andrzejewski T.M."/>
            <person name="Davidsen T.M."/>
            <person name="Wayne K.J."/>
            <person name="Tettelin H."/>
            <person name="Glass J.I."/>
            <person name="Rusch D."/>
            <person name="Podicherti R."/>
            <person name="Tsui H.-C.T."/>
            <person name="Winkler M.E."/>
        </authorList>
    </citation>
    <scope>NUCLEOTIDE SEQUENCE</scope>
</reference>
<dbReference type="InterPro" id="IPR009075">
    <property type="entry name" value="AcylCo_DH/oxidase_C"/>
</dbReference>
<proteinExistence type="inferred from homology"/>
<protein>
    <recommendedName>
        <fullName evidence="9">Acyl-CoA dehydrogenase/oxidase N-terminal domain-containing protein</fullName>
    </recommendedName>
</protein>